<dbReference type="InterPro" id="IPR008207">
    <property type="entry name" value="Sig_transdc_His_kin_Hpt_dom"/>
</dbReference>
<dbReference type="InterPro" id="IPR036890">
    <property type="entry name" value="HATPase_C_sf"/>
</dbReference>
<gene>
    <name evidence="23" type="ORF">DWU99_03055</name>
</gene>
<proteinExistence type="predicted"/>
<keyword evidence="9 23" id="KW-0418">Kinase</keyword>
<dbReference type="SMART" id="SM00388">
    <property type="entry name" value="HisKA"/>
    <property type="match status" value="1"/>
</dbReference>
<name>A0A370XDG3_9GAMM</name>
<dbReference type="PROSITE" id="PS50109">
    <property type="entry name" value="HIS_KIN"/>
    <property type="match status" value="1"/>
</dbReference>
<dbReference type="PANTHER" id="PTHR45339:SF1">
    <property type="entry name" value="HYBRID SIGNAL TRANSDUCTION HISTIDINE KINASE J"/>
    <property type="match status" value="1"/>
</dbReference>
<dbReference type="GO" id="GO:0000155">
    <property type="term" value="F:phosphorelay sensor kinase activity"/>
    <property type="evidence" value="ECO:0007669"/>
    <property type="project" value="InterPro"/>
</dbReference>
<evidence type="ECO:0000256" key="5">
    <source>
        <dbReference type="ARBA" id="ARBA00022553"/>
    </source>
</evidence>
<dbReference type="Pfam" id="PF00072">
    <property type="entry name" value="Response_reg"/>
    <property type="match status" value="1"/>
</dbReference>
<feature type="modified residue" description="Phosphohistidine" evidence="16">
    <location>
        <position position="1123"/>
    </location>
</feature>
<dbReference type="AlphaFoldDB" id="A0A370XDG3"/>
<dbReference type="CDD" id="cd00082">
    <property type="entry name" value="HisKA"/>
    <property type="match status" value="1"/>
</dbReference>
<dbReference type="PROSITE" id="PS50110">
    <property type="entry name" value="RESPONSE_REGULATORY"/>
    <property type="match status" value="1"/>
</dbReference>
<keyword evidence="8" id="KW-0547">Nucleotide-binding</keyword>
<dbReference type="PROSITE" id="PS50894">
    <property type="entry name" value="HPT"/>
    <property type="match status" value="1"/>
</dbReference>
<accession>A0A370XDG3</accession>
<dbReference type="Pfam" id="PF00512">
    <property type="entry name" value="HisKA"/>
    <property type="match status" value="1"/>
</dbReference>
<evidence type="ECO:0000256" key="15">
    <source>
        <dbReference type="ARBA" id="ARBA00068150"/>
    </source>
</evidence>
<keyword evidence="12" id="KW-0902">Two-component regulatory system</keyword>
<evidence type="ECO:0000256" key="9">
    <source>
        <dbReference type="ARBA" id="ARBA00022777"/>
    </source>
</evidence>
<keyword evidence="4" id="KW-1003">Cell membrane</keyword>
<dbReference type="SUPFAM" id="SSF47226">
    <property type="entry name" value="Histidine-containing phosphotransfer domain, HPT domain"/>
    <property type="match status" value="1"/>
</dbReference>
<dbReference type="InterPro" id="IPR003661">
    <property type="entry name" value="HisK_dim/P_dom"/>
</dbReference>
<feature type="transmembrane region" description="Helical" evidence="19">
    <location>
        <begin position="401"/>
        <end position="421"/>
    </location>
</feature>
<evidence type="ECO:0000256" key="4">
    <source>
        <dbReference type="ARBA" id="ARBA00022475"/>
    </source>
</evidence>
<evidence type="ECO:0000256" key="16">
    <source>
        <dbReference type="PROSITE-ProRule" id="PRU00110"/>
    </source>
</evidence>
<dbReference type="InterPro" id="IPR005467">
    <property type="entry name" value="His_kinase_dom"/>
</dbReference>
<feature type="domain" description="Histidine kinase" evidence="20">
    <location>
        <begin position="586"/>
        <end position="808"/>
    </location>
</feature>
<keyword evidence="10" id="KW-0067">ATP-binding</keyword>
<comment type="catalytic activity">
    <reaction evidence="1">
        <text>ATP + protein L-histidine = ADP + protein N-phospho-L-histidine.</text>
        <dbReference type="EC" id="2.7.13.3"/>
    </reaction>
</comment>
<feature type="domain" description="HPt" evidence="22">
    <location>
        <begin position="1084"/>
        <end position="1178"/>
    </location>
</feature>
<evidence type="ECO:0000256" key="3">
    <source>
        <dbReference type="ARBA" id="ARBA00012438"/>
    </source>
</evidence>
<keyword evidence="5 17" id="KW-0597">Phosphoprotein</keyword>
<dbReference type="Proteomes" id="UP000255334">
    <property type="component" value="Unassembled WGS sequence"/>
</dbReference>
<feature type="modified residue" description="4-aspartylphosphate" evidence="17">
    <location>
        <position position="1003"/>
    </location>
</feature>
<dbReference type="GO" id="GO:0005524">
    <property type="term" value="F:ATP binding"/>
    <property type="evidence" value="ECO:0007669"/>
    <property type="project" value="UniProtKB-KW"/>
</dbReference>
<sequence>MASMFLPSRCISFSSQGIELNALPANHRTDEITMSEPVYTHTPTGQQDIAELERHQQRLLYGGGAVLSLLILLVLLAWILLSINDYKSDQLDDFRKAKLALDSAFIQRDTGYIRTLNMIEYVWRNRSAELVAKGQADYQSFAAHDDQAVVQASHEAMPWLVLGSALNAWPQDKVERYLGLVHELSVISGISITERAKEPGTLGYFYDPSEALFAFGSGLNGPQLHAAAEQTDRAALFSKLKAPNIDFDNLQALRDLRQGNPTLPFYGVGMPQVLSSYGKNPSNGQPSIIGSLVAMDGDTPIGAIVIYEPLERFISQLRKAAQNDFTVIAEDGQVVLSTRPPADSREVAVAFKPWLGIRRAENTAVRYRSNGRFFIAERVSGTQWTLVRSYTWMDILRNESLSMLTACIIAVVLLIALWMLLIRQDRSVFAPALARAKRVYQSELLNRTMIETSPVGLCVIAKDSAAPLLQNDLVRGYAVKIPDPDTTFYRQLLQDYAEAEHPLDGRPEAREFGYTLASGNGEGRRHLLVAALPIIYQDQQALFCVLRDVTARTELEENLRRARQDSESARQAAESASRAKSSFVAMMSHEIRTPLNGILGHLELLSRSQLEPSQHERLDRIRLSADTLLAIISDVLDFSRIEAGQLDIDPIRFELRPLMEQTALLYAPVAQRKGLRLYYGVEAGLAPAYVADAHRIRQVLNNLVSNAVKFTESGRIVLRVRRAVEASGETMRLRFEIIDSGIGMTDEQCQQIFQPFSQADASISRRFGGSGLGLTLCQQISELMGGHIEVQSTPAVGSVFSFEVPVIEDVSAPPADLRPLAKRKIALLSAAAEWRTEVETLLSGWGAKVVVAAQPSELDLDGVANADALVIFGAWRAWSDDDEKALIDRAGRVVRATTDGPLLPELRDGSWYISCYSSAALQAAILEAHSDHVAERETVAQGPQKAHAVEQRARVLLVDDNPVNRELIQQQLETLGYVVDAAEDGTVALRLWQDGRYGVVLTDINMPHMNGYELTQELRQRGASVPILAITATALASEKARCKDAGIDDLLLKPLSLERLEEALTRHLASVAQPVLAPVKPAWAAKFPEKVCRVFVESGTRDLQAILDAAHVNDEETMLARLHSLKGALLMLGEQDIAAQSATMEKVVDASGIDAASGMLRDFEVQMRMLLQRYSEVN</sequence>
<evidence type="ECO:0000256" key="7">
    <source>
        <dbReference type="ARBA" id="ARBA00022692"/>
    </source>
</evidence>
<feature type="transmembrane region" description="Helical" evidence="19">
    <location>
        <begin position="59"/>
        <end position="81"/>
    </location>
</feature>
<evidence type="ECO:0000259" key="22">
    <source>
        <dbReference type="PROSITE" id="PS50894"/>
    </source>
</evidence>
<dbReference type="FunFam" id="3.30.565.10:FF:000010">
    <property type="entry name" value="Sensor histidine kinase RcsC"/>
    <property type="match status" value="1"/>
</dbReference>
<evidence type="ECO:0000259" key="21">
    <source>
        <dbReference type="PROSITE" id="PS50110"/>
    </source>
</evidence>
<dbReference type="SMART" id="SM00448">
    <property type="entry name" value="REC"/>
    <property type="match status" value="1"/>
</dbReference>
<dbReference type="Pfam" id="PF01627">
    <property type="entry name" value="Hpt"/>
    <property type="match status" value="1"/>
</dbReference>
<dbReference type="Gene3D" id="1.10.287.130">
    <property type="match status" value="1"/>
</dbReference>
<dbReference type="EC" id="2.7.13.3" evidence="3"/>
<evidence type="ECO:0000256" key="8">
    <source>
        <dbReference type="ARBA" id="ARBA00022741"/>
    </source>
</evidence>
<dbReference type="InterPro" id="IPR036097">
    <property type="entry name" value="HisK_dim/P_sf"/>
</dbReference>
<evidence type="ECO:0000256" key="1">
    <source>
        <dbReference type="ARBA" id="ARBA00000085"/>
    </source>
</evidence>
<dbReference type="SUPFAM" id="SSF47384">
    <property type="entry name" value="Homodimeric domain of signal transducing histidine kinase"/>
    <property type="match status" value="1"/>
</dbReference>
<protein>
    <recommendedName>
        <fullName evidence="15">Sensory/regulatory protein RpfC</fullName>
        <ecNumber evidence="3">2.7.13.3</ecNumber>
    </recommendedName>
</protein>
<evidence type="ECO:0000313" key="23">
    <source>
        <dbReference type="EMBL" id="RDS86255.1"/>
    </source>
</evidence>
<dbReference type="SUPFAM" id="SSF52172">
    <property type="entry name" value="CheY-like"/>
    <property type="match status" value="1"/>
</dbReference>
<keyword evidence="11 19" id="KW-1133">Transmembrane helix</keyword>
<dbReference type="Gene3D" id="3.40.50.2300">
    <property type="match status" value="1"/>
</dbReference>
<dbReference type="InterPro" id="IPR001789">
    <property type="entry name" value="Sig_transdc_resp-reg_receiver"/>
</dbReference>
<dbReference type="PANTHER" id="PTHR45339">
    <property type="entry name" value="HYBRID SIGNAL TRANSDUCTION HISTIDINE KINASE J"/>
    <property type="match status" value="1"/>
</dbReference>
<evidence type="ECO:0000313" key="24">
    <source>
        <dbReference type="Proteomes" id="UP000255334"/>
    </source>
</evidence>
<dbReference type="SMART" id="SM00387">
    <property type="entry name" value="HATPase_c"/>
    <property type="match status" value="1"/>
</dbReference>
<dbReference type="GO" id="GO:0005886">
    <property type="term" value="C:plasma membrane"/>
    <property type="evidence" value="ECO:0007669"/>
    <property type="project" value="UniProtKB-SubCell"/>
</dbReference>
<evidence type="ECO:0000256" key="13">
    <source>
        <dbReference type="ARBA" id="ARBA00023136"/>
    </source>
</evidence>
<keyword evidence="6" id="KW-0808">Transferase</keyword>
<evidence type="ECO:0000256" key="12">
    <source>
        <dbReference type="ARBA" id="ARBA00023012"/>
    </source>
</evidence>
<evidence type="ECO:0000256" key="2">
    <source>
        <dbReference type="ARBA" id="ARBA00004429"/>
    </source>
</evidence>
<evidence type="ECO:0000256" key="17">
    <source>
        <dbReference type="PROSITE-ProRule" id="PRU00169"/>
    </source>
</evidence>
<dbReference type="Gene3D" id="1.20.120.160">
    <property type="entry name" value="HPT domain"/>
    <property type="match status" value="1"/>
</dbReference>
<evidence type="ECO:0000256" key="11">
    <source>
        <dbReference type="ARBA" id="ARBA00022989"/>
    </source>
</evidence>
<dbReference type="Gene3D" id="3.30.565.10">
    <property type="entry name" value="Histidine kinase-like ATPase, C-terminal domain"/>
    <property type="match status" value="1"/>
</dbReference>
<dbReference type="CDD" id="cd17546">
    <property type="entry name" value="REC_hyHK_CKI1_RcsC-like"/>
    <property type="match status" value="1"/>
</dbReference>
<dbReference type="SUPFAM" id="SSF55874">
    <property type="entry name" value="ATPase domain of HSP90 chaperone/DNA topoisomerase II/histidine kinase"/>
    <property type="match status" value="1"/>
</dbReference>
<reference evidence="23 24" key="1">
    <citation type="submission" date="2018-07" db="EMBL/GenBank/DDBJ databases">
        <title>Dyella monticola sp. nov. and Dyella psychrodurans sp. nov. isolated from monsoon evergreen broad-leaved forest soil of Dinghu Mountain, China.</title>
        <authorList>
            <person name="Gao Z."/>
            <person name="Qiu L."/>
        </authorList>
    </citation>
    <scope>NUCLEOTIDE SEQUENCE [LARGE SCALE GENOMIC DNA]</scope>
    <source>
        <strain evidence="23 24">4MSK11</strain>
    </source>
</reference>
<dbReference type="PRINTS" id="PR00344">
    <property type="entry name" value="BCTRLSENSOR"/>
</dbReference>
<comment type="caution">
    <text evidence="23">The sequence shown here is derived from an EMBL/GenBank/DDBJ whole genome shotgun (WGS) entry which is preliminary data.</text>
</comment>
<dbReference type="CDD" id="cd16922">
    <property type="entry name" value="HATPase_EvgS-ArcB-TorS-like"/>
    <property type="match status" value="1"/>
</dbReference>
<dbReference type="InterPro" id="IPR003594">
    <property type="entry name" value="HATPase_dom"/>
</dbReference>
<comment type="subcellular location">
    <subcellularLocation>
        <location evidence="2">Cell inner membrane</location>
        <topology evidence="2">Multi-pass membrane protein</topology>
    </subcellularLocation>
</comment>
<dbReference type="InterPro" id="IPR004358">
    <property type="entry name" value="Sig_transdc_His_kin-like_C"/>
</dbReference>
<dbReference type="EMBL" id="QRBF01000001">
    <property type="protein sequence ID" value="RDS86255.1"/>
    <property type="molecule type" value="Genomic_DNA"/>
</dbReference>
<evidence type="ECO:0000256" key="14">
    <source>
        <dbReference type="ARBA" id="ARBA00064003"/>
    </source>
</evidence>
<evidence type="ECO:0000256" key="10">
    <source>
        <dbReference type="ARBA" id="ARBA00022840"/>
    </source>
</evidence>
<dbReference type="Pfam" id="PF02518">
    <property type="entry name" value="HATPase_c"/>
    <property type="match status" value="1"/>
</dbReference>
<feature type="coiled-coil region" evidence="18">
    <location>
        <begin position="552"/>
        <end position="579"/>
    </location>
</feature>
<organism evidence="23 24">
    <name type="scientific">Dyella psychrodurans</name>
    <dbReference type="NCBI Taxonomy" id="1927960"/>
    <lineage>
        <taxon>Bacteria</taxon>
        <taxon>Pseudomonadati</taxon>
        <taxon>Pseudomonadota</taxon>
        <taxon>Gammaproteobacteria</taxon>
        <taxon>Lysobacterales</taxon>
        <taxon>Rhodanobacteraceae</taxon>
        <taxon>Dyella</taxon>
    </lineage>
</organism>
<dbReference type="FunFam" id="1.10.287.130:FF:000002">
    <property type="entry name" value="Two-component osmosensing histidine kinase"/>
    <property type="match status" value="1"/>
</dbReference>
<keyword evidence="13 19" id="KW-0472">Membrane</keyword>
<evidence type="ECO:0000256" key="19">
    <source>
        <dbReference type="SAM" id="Phobius"/>
    </source>
</evidence>
<feature type="domain" description="Response regulatory" evidence="21">
    <location>
        <begin position="954"/>
        <end position="1068"/>
    </location>
</feature>
<keyword evidence="18" id="KW-0175">Coiled coil</keyword>
<evidence type="ECO:0000259" key="20">
    <source>
        <dbReference type="PROSITE" id="PS50109"/>
    </source>
</evidence>
<comment type="subunit">
    <text evidence="14">At low DSF concentrations, interacts with RpfF.</text>
</comment>
<dbReference type="InterPro" id="IPR036641">
    <property type="entry name" value="HPT_dom_sf"/>
</dbReference>
<dbReference type="InterPro" id="IPR011006">
    <property type="entry name" value="CheY-like_superfamily"/>
</dbReference>
<evidence type="ECO:0000256" key="6">
    <source>
        <dbReference type="ARBA" id="ARBA00022679"/>
    </source>
</evidence>
<evidence type="ECO:0000256" key="18">
    <source>
        <dbReference type="SAM" id="Coils"/>
    </source>
</evidence>
<keyword evidence="7 19" id="KW-0812">Transmembrane</keyword>
<keyword evidence="24" id="KW-1185">Reference proteome</keyword>